<dbReference type="InterPro" id="IPR009078">
    <property type="entry name" value="Ferritin-like_SF"/>
</dbReference>
<evidence type="ECO:0000256" key="2">
    <source>
        <dbReference type="ARBA" id="ARBA00023125"/>
    </source>
</evidence>
<dbReference type="CDD" id="cd00090">
    <property type="entry name" value="HTH_ARSR"/>
    <property type="match status" value="1"/>
</dbReference>
<dbReference type="AlphaFoldDB" id="A0A1G2B0Y1"/>
<dbReference type="GO" id="GO:0003700">
    <property type="term" value="F:DNA-binding transcription factor activity"/>
    <property type="evidence" value="ECO:0007669"/>
    <property type="project" value="InterPro"/>
</dbReference>
<dbReference type="PANTHER" id="PTHR33154:SF18">
    <property type="entry name" value="ARSENICAL RESISTANCE OPERON REPRESSOR"/>
    <property type="match status" value="1"/>
</dbReference>
<dbReference type="SUPFAM" id="SSF47240">
    <property type="entry name" value="Ferritin-like"/>
    <property type="match status" value="1"/>
</dbReference>
<organism evidence="5 6">
    <name type="scientific">Candidatus Kerfeldbacteria bacterium RIFCSPLOWO2_01_FULL_48_11</name>
    <dbReference type="NCBI Taxonomy" id="1798543"/>
    <lineage>
        <taxon>Bacteria</taxon>
        <taxon>Candidatus Kerfeldiibacteriota</taxon>
    </lineage>
</organism>
<name>A0A1G2B0Y1_9BACT</name>
<dbReference type="InterPro" id="IPR001845">
    <property type="entry name" value="HTH_ArsR_DNA-bd_dom"/>
</dbReference>
<dbReference type="SUPFAM" id="SSF46785">
    <property type="entry name" value="Winged helix' DNA-binding domain"/>
    <property type="match status" value="1"/>
</dbReference>
<evidence type="ECO:0000256" key="3">
    <source>
        <dbReference type="ARBA" id="ARBA00023163"/>
    </source>
</evidence>
<comment type="caution">
    <text evidence="5">The sequence shown here is derived from an EMBL/GenBank/DDBJ whole genome shotgun (WGS) entry which is preliminary data.</text>
</comment>
<dbReference type="PRINTS" id="PR00778">
    <property type="entry name" value="HTHARSR"/>
</dbReference>
<dbReference type="PANTHER" id="PTHR33154">
    <property type="entry name" value="TRANSCRIPTIONAL REGULATOR, ARSR FAMILY"/>
    <property type="match status" value="1"/>
</dbReference>
<keyword evidence="3" id="KW-0804">Transcription</keyword>
<feature type="domain" description="HTH arsR-type" evidence="4">
    <location>
        <begin position="1"/>
        <end position="95"/>
    </location>
</feature>
<gene>
    <name evidence="5" type="ORF">A2898_04605</name>
</gene>
<dbReference type="InterPro" id="IPR007029">
    <property type="entry name" value="YHS_dom"/>
</dbReference>
<dbReference type="Proteomes" id="UP000179164">
    <property type="component" value="Unassembled WGS sequence"/>
</dbReference>
<reference evidence="5 6" key="1">
    <citation type="journal article" date="2016" name="Nat. Commun.">
        <title>Thousands of microbial genomes shed light on interconnected biogeochemical processes in an aquifer system.</title>
        <authorList>
            <person name="Anantharaman K."/>
            <person name="Brown C.T."/>
            <person name="Hug L.A."/>
            <person name="Sharon I."/>
            <person name="Castelle C.J."/>
            <person name="Probst A.J."/>
            <person name="Thomas B.C."/>
            <person name="Singh A."/>
            <person name="Wilkins M.J."/>
            <person name="Karaoz U."/>
            <person name="Brodie E.L."/>
            <person name="Williams K.H."/>
            <person name="Hubbard S.S."/>
            <person name="Banfield J.F."/>
        </authorList>
    </citation>
    <scope>NUCLEOTIDE SEQUENCE [LARGE SCALE GENOMIC DNA]</scope>
</reference>
<dbReference type="InterPro" id="IPR011017">
    <property type="entry name" value="TRASH_dom"/>
</dbReference>
<dbReference type="PROSITE" id="PS50987">
    <property type="entry name" value="HTH_ARSR_2"/>
    <property type="match status" value="1"/>
</dbReference>
<evidence type="ECO:0000259" key="4">
    <source>
        <dbReference type="PROSITE" id="PS50987"/>
    </source>
</evidence>
<accession>A0A1G2B0Y1</accession>
<dbReference type="EMBL" id="MHKE01000017">
    <property type="protein sequence ID" value="OGY82842.1"/>
    <property type="molecule type" value="Genomic_DNA"/>
</dbReference>
<keyword evidence="1" id="KW-0805">Transcription regulation</keyword>
<proteinExistence type="predicted"/>
<dbReference type="STRING" id="1798543.A2898_04605"/>
<dbReference type="SMART" id="SM00746">
    <property type="entry name" value="TRASH"/>
    <property type="match status" value="1"/>
</dbReference>
<evidence type="ECO:0000313" key="5">
    <source>
        <dbReference type="EMBL" id="OGY82842.1"/>
    </source>
</evidence>
<dbReference type="Pfam" id="PF04945">
    <property type="entry name" value="YHS"/>
    <property type="match status" value="1"/>
</dbReference>
<dbReference type="SMART" id="SM00418">
    <property type="entry name" value="HTH_ARSR"/>
    <property type="match status" value="1"/>
</dbReference>
<keyword evidence="2" id="KW-0238">DNA-binding</keyword>
<evidence type="ECO:0000313" key="6">
    <source>
        <dbReference type="Proteomes" id="UP000179164"/>
    </source>
</evidence>
<dbReference type="InterPro" id="IPR051081">
    <property type="entry name" value="HTH_MetalResp_TranReg"/>
</dbReference>
<dbReference type="GO" id="GO:0003677">
    <property type="term" value="F:DNA binding"/>
    <property type="evidence" value="ECO:0007669"/>
    <property type="project" value="UniProtKB-KW"/>
</dbReference>
<dbReference type="InterPro" id="IPR011991">
    <property type="entry name" value="ArsR-like_HTH"/>
</dbReference>
<sequence length="156" mass="17857">MYNDAFKQDSGIFQALANPKRLEIIQLLRSHSLTVTDIQRMTGMAQSNVSQHLQVLRQERLVLPKREGREMTYCLAHHNVAKAFDAIHGILVDQKKSQPWSRISQKAAIPRVIDPVCGMKLSPETAVLSSWYKRSEYYFCASGCKTAFEKRAVRYI</sequence>
<protein>
    <recommendedName>
        <fullName evidence="4">HTH arsR-type domain-containing protein</fullName>
    </recommendedName>
</protein>
<dbReference type="InterPro" id="IPR036388">
    <property type="entry name" value="WH-like_DNA-bd_sf"/>
</dbReference>
<dbReference type="InterPro" id="IPR036390">
    <property type="entry name" value="WH_DNA-bd_sf"/>
</dbReference>
<dbReference type="Pfam" id="PF01022">
    <property type="entry name" value="HTH_5"/>
    <property type="match status" value="1"/>
</dbReference>
<evidence type="ECO:0000256" key="1">
    <source>
        <dbReference type="ARBA" id="ARBA00023015"/>
    </source>
</evidence>
<dbReference type="Gene3D" id="1.10.10.10">
    <property type="entry name" value="Winged helix-like DNA-binding domain superfamily/Winged helix DNA-binding domain"/>
    <property type="match status" value="1"/>
</dbReference>
<dbReference type="NCBIfam" id="NF033788">
    <property type="entry name" value="HTH_metalloreg"/>
    <property type="match status" value="1"/>
</dbReference>